<name>A0AA39T8N0_ACESA</name>
<accession>A0AA39T8N0</accession>
<comment type="caution">
    <text evidence="4">The sequence shown here is derived from an EMBL/GenBank/DDBJ whole genome shotgun (WGS) entry which is preliminary data.</text>
</comment>
<feature type="region of interest" description="Disordered" evidence="2">
    <location>
        <begin position="218"/>
        <end position="254"/>
    </location>
</feature>
<dbReference type="InterPro" id="IPR054722">
    <property type="entry name" value="PolX-like_BBD"/>
</dbReference>
<evidence type="ECO:0000313" key="5">
    <source>
        <dbReference type="Proteomes" id="UP001168877"/>
    </source>
</evidence>
<keyword evidence="1" id="KW-0862">Zinc</keyword>
<evidence type="ECO:0000256" key="2">
    <source>
        <dbReference type="SAM" id="MobiDB-lite"/>
    </source>
</evidence>
<reference evidence="4" key="1">
    <citation type="journal article" date="2022" name="Plant J.">
        <title>Strategies of tolerance reflected in two North American maple genomes.</title>
        <authorList>
            <person name="McEvoy S.L."/>
            <person name="Sezen U.U."/>
            <person name="Trouern-Trend A."/>
            <person name="McMahon S.M."/>
            <person name="Schaberg P.G."/>
            <person name="Yang J."/>
            <person name="Wegrzyn J.L."/>
            <person name="Swenson N.G."/>
        </authorList>
    </citation>
    <scope>NUCLEOTIDE SEQUENCE</scope>
    <source>
        <strain evidence="4">NS2018</strain>
    </source>
</reference>
<proteinExistence type="predicted"/>
<dbReference type="InterPro" id="IPR001878">
    <property type="entry name" value="Znf_CCHC"/>
</dbReference>
<dbReference type="Gene3D" id="4.10.60.10">
    <property type="entry name" value="Zinc finger, CCHC-type"/>
    <property type="match status" value="1"/>
</dbReference>
<dbReference type="InterPro" id="IPR036875">
    <property type="entry name" value="Znf_CCHC_sf"/>
</dbReference>
<gene>
    <name evidence="4" type="ORF">LWI29_036651</name>
</gene>
<evidence type="ECO:0000313" key="4">
    <source>
        <dbReference type="EMBL" id="KAK0602750.1"/>
    </source>
</evidence>
<dbReference type="Proteomes" id="UP001168877">
    <property type="component" value="Unassembled WGS sequence"/>
</dbReference>
<dbReference type="SUPFAM" id="SSF57756">
    <property type="entry name" value="Retrovirus zinc finger-like domains"/>
    <property type="match status" value="1"/>
</dbReference>
<dbReference type="Pfam" id="PF22936">
    <property type="entry name" value="Pol_BBD"/>
    <property type="match status" value="1"/>
</dbReference>
<dbReference type="Pfam" id="PF14223">
    <property type="entry name" value="Retrotran_gag_2"/>
    <property type="match status" value="1"/>
</dbReference>
<dbReference type="PROSITE" id="PS50158">
    <property type="entry name" value="ZF_CCHC"/>
    <property type="match status" value="1"/>
</dbReference>
<reference evidence="4" key="2">
    <citation type="submission" date="2023-06" db="EMBL/GenBank/DDBJ databases">
        <authorList>
            <person name="Swenson N.G."/>
            <person name="Wegrzyn J.L."/>
            <person name="Mcevoy S.L."/>
        </authorList>
    </citation>
    <scope>NUCLEOTIDE SEQUENCE</scope>
    <source>
        <strain evidence="4">NS2018</strain>
        <tissue evidence="4">Leaf</tissue>
    </source>
</reference>
<sequence length="370" mass="43019">MAPTNSLQEFAVDFMKLDCFDGGNFIRWQKKLHFLLSTLNVVYVLTTPKPVEHDDETMAQIRQRRKWEQDDYICKGHICNAMSDALFDQYHNVATTKEIWDSLEAKYMVEDATSKKFLASKFFDYKMVDSRRVVEQFHEIRHILNQFSQHKMNMDESVIVSTIIDKLPPSWKDYKRSLKHKKEDVTLEELGQHLRIEEEYRINSVDEHVNSSSKVHMVEEGKEAKQVPQHSKNKKRKFDSKKNQSFKKKGSCHHCGKPGHFKRECRLLKKKKEENTSNFMAMISEINALEDDTAWWIDSSATRHVCMDRSLFTTNEKVDDGNILYMGNSSTATIEGKGNVRIEFTSGKILTLTDVCHVPEVRKNLVSGSL</sequence>
<keyword evidence="1" id="KW-0863">Zinc-finger</keyword>
<dbReference type="AlphaFoldDB" id="A0AA39T8N0"/>
<protein>
    <recommendedName>
        <fullName evidence="3">CCHC-type domain-containing protein</fullName>
    </recommendedName>
</protein>
<evidence type="ECO:0000256" key="1">
    <source>
        <dbReference type="PROSITE-ProRule" id="PRU00047"/>
    </source>
</evidence>
<dbReference type="PANTHER" id="PTHR47592:SF29">
    <property type="entry name" value="ZINC FINGER, CCHC-TYPE"/>
    <property type="match status" value="1"/>
</dbReference>
<dbReference type="EMBL" id="JAUESC010000003">
    <property type="protein sequence ID" value="KAK0602750.1"/>
    <property type="molecule type" value="Genomic_DNA"/>
</dbReference>
<keyword evidence="5" id="KW-1185">Reference proteome</keyword>
<evidence type="ECO:0000259" key="3">
    <source>
        <dbReference type="PROSITE" id="PS50158"/>
    </source>
</evidence>
<dbReference type="PANTHER" id="PTHR47592">
    <property type="entry name" value="PBF68 PROTEIN"/>
    <property type="match status" value="1"/>
</dbReference>
<dbReference type="SMART" id="SM00343">
    <property type="entry name" value="ZnF_C2HC"/>
    <property type="match status" value="1"/>
</dbReference>
<feature type="compositionally biased region" description="Basic residues" evidence="2">
    <location>
        <begin position="231"/>
        <end position="254"/>
    </location>
</feature>
<dbReference type="GO" id="GO:0003676">
    <property type="term" value="F:nucleic acid binding"/>
    <property type="evidence" value="ECO:0007669"/>
    <property type="project" value="InterPro"/>
</dbReference>
<dbReference type="Pfam" id="PF00098">
    <property type="entry name" value="zf-CCHC"/>
    <property type="match status" value="1"/>
</dbReference>
<organism evidence="4 5">
    <name type="scientific">Acer saccharum</name>
    <name type="common">Sugar maple</name>
    <dbReference type="NCBI Taxonomy" id="4024"/>
    <lineage>
        <taxon>Eukaryota</taxon>
        <taxon>Viridiplantae</taxon>
        <taxon>Streptophyta</taxon>
        <taxon>Embryophyta</taxon>
        <taxon>Tracheophyta</taxon>
        <taxon>Spermatophyta</taxon>
        <taxon>Magnoliopsida</taxon>
        <taxon>eudicotyledons</taxon>
        <taxon>Gunneridae</taxon>
        <taxon>Pentapetalae</taxon>
        <taxon>rosids</taxon>
        <taxon>malvids</taxon>
        <taxon>Sapindales</taxon>
        <taxon>Sapindaceae</taxon>
        <taxon>Hippocastanoideae</taxon>
        <taxon>Acereae</taxon>
        <taxon>Acer</taxon>
    </lineage>
</organism>
<feature type="domain" description="CCHC-type" evidence="3">
    <location>
        <begin position="252"/>
        <end position="266"/>
    </location>
</feature>
<dbReference type="GO" id="GO:0008270">
    <property type="term" value="F:zinc ion binding"/>
    <property type="evidence" value="ECO:0007669"/>
    <property type="project" value="UniProtKB-KW"/>
</dbReference>
<keyword evidence="1" id="KW-0479">Metal-binding</keyword>